<organism evidence="5">
    <name type="scientific">uncultured Mycobacterium sp</name>
    <dbReference type="NCBI Taxonomy" id="171292"/>
    <lineage>
        <taxon>Bacteria</taxon>
        <taxon>Bacillati</taxon>
        <taxon>Actinomycetota</taxon>
        <taxon>Actinomycetes</taxon>
        <taxon>Mycobacteriales</taxon>
        <taxon>Mycobacteriaceae</taxon>
        <taxon>Mycobacterium</taxon>
        <taxon>environmental samples</taxon>
    </lineage>
</organism>
<proteinExistence type="predicted"/>
<evidence type="ECO:0000259" key="4">
    <source>
        <dbReference type="PROSITE" id="PS50995"/>
    </source>
</evidence>
<dbReference type="InterPro" id="IPR036388">
    <property type="entry name" value="WH-like_DNA-bd_sf"/>
</dbReference>
<dbReference type="AlphaFoldDB" id="A0A1Y5P227"/>
<evidence type="ECO:0000313" key="5">
    <source>
        <dbReference type="EMBL" id="SBS72737.1"/>
    </source>
</evidence>
<dbReference type="InterPro" id="IPR039422">
    <property type="entry name" value="MarR/SlyA-like"/>
</dbReference>
<dbReference type="GO" id="GO:0006950">
    <property type="term" value="P:response to stress"/>
    <property type="evidence" value="ECO:0007669"/>
    <property type="project" value="TreeGrafter"/>
</dbReference>
<evidence type="ECO:0000256" key="2">
    <source>
        <dbReference type="ARBA" id="ARBA00023125"/>
    </source>
</evidence>
<reference evidence="5" key="1">
    <citation type="submission" date="2016-03" db="EMBL/GenBank/DDBJ databases">
        <authorList>
            <person name="Ploux O."/>
        </authorList>
    </citation>
    <scope>NUCLEOTIDE SEQUENCE</scope>
    <source>
        <strain evidence="5">UC10</strain>
    </source>
</reference>
<dbReference type="Pfam" id="PF12802">
    <property type="entry name" value="MarR_2"/>
    <property type="match status" value="1"/>
</dbReference>
<protein>
    <submittedName>
        <fullName evidence="5">Transcriptional regulator, MarR family</fullName>
    </submittedName>
</protein>
<sequence>MGAWAKRCYMAARAAMDDSLRPYGLGATQWYVLYQLAHEGPTLQRDLQRMLQVERATLSVVVTTLARKGLVEQLPDRVDQRQRLLRLTSAGTRLWEALPDLSRIEDIAFAGIDAADIATAVRVLRIATERLHNTSI</sequence>
<feature type="domain" description="HTH marR-type" evidence="4">
    <location>
        <begin position="1"/>
        <end position="129"/>
    </location>
</feature>
<name>A0A1Y5P227_9MYCO</name>
<dbReference type="SMART" id="SM00347">
    <property type="entry name" value="HTH_MARR"/>
    <property type="match status" value="1"/>
</dbReference>
<dbReference type="SUPFAM" id="SSF46785">
    <property type="entry name" value="Winged helix' DNA-binding domain"/>
    <property type="match status" value="1"/>
</dbReference>
<dbReference type="PROSITE" id="PS01117">
    <property type="entry name" value="HTH_MARR_1"/>
    <property type="match status" value="1"/>
</dbReference>
<dbReference type="PROSITE" id="PS50995">
    <property type="entry name" value="HTH_MARR_2"/>
    <property type="match status" value="1"/>
</dbReference>
<dbReference type="PANTHER" id="PTHR33164:SF43">
    <property type="entry name" value="HTH-TYPE TRANSCRIPTIONAL REPRESSOR YETL"/>
    <property type="match status" value="1"/>
</dbReference>
<dbReference type="InterPro" id="IPR036390">
    <property type="entry name" value="WH_DNA-bd_sf"/>
</dbReference>
<dbReference type="PANTHER" id="PTHR33164">
    <property type="entry name" value="TRANSCRIPTIONAL REGULATOR, MARR FAMILY"/>
    <property type="match status" value="1"/>
</dbReference>
<dbReference type="GO" id="GO:0003677">
    <property type="term" value="F:DNA binding"/>
    <property type="evidence" value="ECO:0007669"/>
    <property type="project" value="UniProtKB-KW"/>
</dbReference>
<keyword evidence="3" id="KW-0804">Transcription</keyword>
<evidence type="ECO:0000256" key="3">
    <source>
        <dbReference type="ARBA" id="ARBA00023163"/>
    </source>
</evidence>
<dbReference type="InterPro" id="IPR023187">
    <property type="entry name" value="Tscrpt_reg_MarR-type_CS"/>
</dbReference>
<gene>
    <name evidence="5" type="ORF">MHPYR_140131</name>
</gene>
<dbReference type="GO" id="GO:0003700">
    <property type="term" value="F:DNA-binding transcription factor activity"/>
    <property type="evidence" value="ECO:0007669"/>
    <property type="project" value="InterPro"/>
</dbReference>
<dbReference type="InterPro" id="IPR000835">
    <property type="entry name" value="HTH_MarR-typ"/>
</dbReference>
<keyword evidence="1" id="KW-0805">Transcription regulation</keyword>
<dbReference type="EMBL" id="FLQS01000006">
    <property type="protein sequence ID" value="SBS72737.1"/>
    <property type="molecule type" value="Genomic_DNA"/>
</dbReference>
<keyword evidence="2" id="KW-0238">DNA-binding</keyword>
<accession>A0A1Y5P227</accession>
<evidence type="ECO:0000256" key="1">
    <source>
        <dbReference type="ARBA" id="ARBA00023015"/>
    </source>
</evidence>
<dbReference type="Gene3D" id="1.10.10.10">
    <property type="entry name" value="Winged helix-like DNA-binding domain superfamily/Winged helix DNA-binding domain"/>
    <property type="match status" value="1"/>
</dbReference>